<dbReference type="InterPro" id="IPR001214">
    <property type="entry name" value="SET_dom"/>
</dbReference>
<dbReference type="OrthoDB" id="441812at2759"/>
<evidence type="ECO:0000313" key="2">
    <source>
        <dbReference type="EMBL" id="KUI72553.1"/>
    </source>
</evidence>
<dbReference type="GO" id="GO:0016279">
    <property type="term" value="F:protein-lysine N-methyltransferase activity"/>
    <property type="evidence" value="ECO:0007669"/>
    <property type="project" value="TreeGrafter"/>
</dbReference>
<evidence type="ECO:0000313" key="3">
    <source>
        <dbReference type="Proteomes" id="UP000078559"/>
    </source>
</evidence>
<dbReference type="PANTHER" id="PTHR13271">
    <property type="entry name" value="UNCHARACTERIZED PUTATIVE METHYLTRANSFERASE"/>
    <property type="match status" value="1"/>
</dbReference>
<feature type="domain" description="SET" evidence="1">
    <location>
        <begin position="23"/>
        <end position="255"/>
    </location>
</feature>
<dbReference type="SUPFAM" id="SSF82199">
    <property type="entry name" value="SET domain"/>
    <property type="match status" value="1"/>
</dbReference>
<dbReference type="GO" id="GO:0005634">
    <property type="term" value="C:nucleus"/>
    <property type="evidence" value="ECO:0007669"/>
    <property type="project" value="TreeGrafter"/>
</dbReference>
<protein>
    <submittedName>
        <fullName evidence="2">SET domain-containing protein 8</fullName>
    </submittedName>
</protein>
<name>A0A194W8Y5_CYTMA</name>
<dbReference type="PANTHER" id="PTHR13271:SF76">
    <property type="entry name" value="SET DOMAIN-CONTAINING PROTEIN 8"/>
    <property type="match status" value="1"/>
</dbReference>
<dbReference type="InterPro" id="IPR050600">
    <property type="entry name" value="SETD3_SETD6_MTase"/>
</dbReference>
<keyword evidence="3" id="KW-1185">Reference proteome</keyword>
<accession>A0A194W8Y5</accession>
<reference evidence="2" key="1">
    <citation type="submission" date="2014-12" db="EMBL/GenBank/DDBJ databases">
        <title>Genome Sequence of Valsa Canker Pathogens Uncovers a Specific Adaption of Colonization on Woody Bark.</title>
        <authorList>
            <person name="Yin Z."/>
            <person name="Liu H."/>
            <person name="Gao X."/>
            <person name="Li Z."/>
            <person name="Song N."/>
            <person name="Ke X."/>
            <person name="Dai Q."/>
            <person name="Wu Y."/>
            <person name="Sun Y."/>
            <person name="Xu J.-R."/>
            <person name="Kang Z.K."/>
            <person name="Wang L."/>
            <person name="Huang L."/>
        </authorList>
    </citation>
    <scope>NUCLEOTIDE SEQUENCE [LARGE SCALE GENOMIC DNA]</scope>
    <source>
        <strain evidence="2">03-8</strain>
    </source>
</reference>
<dbReference type="SMR" id="A0A194W8Y5"/>
<evidence type="ECO:0000259" key="1">
    <source>
        <dbReference type="PROSITE" id="PS50280"/>
    </source>
</evidence>
<dbReference type="EMBL" id="CM003106">
    <property type="protein sequence ID" value="KUI72553.1"/>
    <property type="molecule type" value="Genomic_DNA"/>
</dbReference>
<dbReference type="Proteomes" id="UP000078559">
    <property type="component" value="Chromosome 9"/>
</dbReference>
<proteinExistence type="predicted"/>
<dbReference type="Gene3D" id="3.90.1410.10">
    <property type="entry name" value="set domain protein methyltransferase, domain 1"/>
    <property type="match status" value="1"/>
</dbReference>
<sequence length="475" mass="52796">MSRERLPLQALPAWMSINDATLSDVEVKPINQKGNGLVAQKNSAGGGGSPLLTVPHGLVLSTEAVDEYAKEDKNFSQLLHACGHKSPRHDILLFLLVQLVLSSTPSDRVCLPTPWTEYVKMLDDEIPVPTLWKESERILLHGTSLEPALNAKMLALAHEFDEMREKSSDIECWNVAFWDSGLVHLTDWYLVDAWYRSRVLELPKSGPSLVPCMDMANHSNDANAYYEENLRDEVILLLRPGSNVEKGNEVTISYGSEKSAAEMLFSYGFIDESSTARSLRIPLEPLPDDPLAKAKTHIFNDPPTVEINEVGGTTVWTSAFAYLIALNEEDGLGFRILQDKDGGRELRMFWEDEDVSDKSDSFKTLISDHELCDVFKLRANMVVYQRIQEQLDSMSLPVSDDSTVVPDTDNIGSSNAANARTLRRIETEILEKAITTLENQRRELLALESVTAYLGSMGASGGGSGEDQEDNDEFS</sequence>
<gene>
    <name evidence="2" type="ORF">VM1G_08617</name>
</gene>
<dbReference type="CDD" id="cd10527">
    <property type="entry name" value="SET_LSMT"/>
    <property type="match status" value="1"/>
</dbReference>
<dbReference type="InterPro" id="IPR046341">
    <property type="entry name" value="SET_dom_sf"/>
</dbReference>
<organism evidence="2 3">
    <name type="scientific">Cytospora mali</name>
    <name type="common">Apple Valsa canker fungus</name>
    <name type="synonym">Valsa mali</name>
    <dbReference type="NCBI Taxonomy" id="578113"/>
    <lineage>
        <taxon>Eukaryota</taxon>
        <taxon>Fungi</taxon>
        <taxon>Dikarya</taxon>
        <taxon>Ascomycota</taxon>
        <taxon>Pezizomycotina</taxon>
        <taxon>Sordariomycetes</taxon>
        <taxon>Sordariomycetidae</taxon>
        <taxon>Diaporthales</taxon>
        <taxon>Cytosporaceae</taxon>
        <taxon>Cytospora</taxon>
    </lineage>
</organism>
<dbReference type="PROSITE" id="PS50280">
    <property type="entry name" value="SET"/>
    <property type="match status" value="1"/>
</dbReference>
<dbReference type="AlphaFoldDB" id="A0A194W8Y5"/>